<dbReference type="Proteomes" id="UP000046187">
    <property type="component" value="Unassembled WGS sequence"/>
</dbReference>
<reference evidence="2" key="1">
    <citation type="submission" date="2015-07" db="EMBL/GenBank/DDBJ databases">
        <authorList>
            <person name="Wibberg D."/>
        </authorList>
    </citation>
    <scope>NUCLEOTIDE SEQUENCE [LARGE SCALE GENOMIC DNA]</scope>
</reference>
<sequence length="169" mass="18877">MKASALLDTSFLITLVNENRPNHEAAKQYFRHMLQTDVPMYLSAIAAGEFSVKQPITDLPLNHFRMLNFNVAHGQLAARLLNALESRDAGDGRVAVRDDVKLMAQASHEQISFIFTEDASTLQKYCDRLRHSGLIQTRTITLKDAFDANAFNADGQRGFGFIDSDESDT</sequence>
<evidence type="ECO:0008006" key="3">
    <source>
        <dbReference type="Google" id="ProtNLM"/>
    </source>
</evidence>
<name>A0A0K2ZPT0_9XANT</name>
<organism evidence="1 2">
    <name type="scientific">Xanthomonas graminis pv. arrhenatheri LMG 727</name>
    <dbReference type="NCBI Taxonomy" id="1195923"/>
    <lineage>
        <taxon>Bacteria</taxon>
        <taxon>Pseudomonadati</taxon>
        <taxon>Pseudomonadota</taxon>
        <taxon>Gammaproteobacteria</taxon>
        <taxon>Lysobacterales</taxon>
        <taxon>Lysobacteraceae</taxon>
        <taxon>Xanthomonas</taxon>
        <taxon>Xanthomonas translucens group</taxon>
        <taxon>Xanthomonas graminis</taxon>
    </lineage>
</organism>
<keyword evidence="2" id="KW-1185">Reference proteome</keyword>
<dbReference type="AlphaFoldDB" id="A0A0K2ZPT0"/>
<protein>
    <recommendedName>
        <fullName evidence="3">PIN domain-containing protein</fullName>
    </recommendedName>
</protein>
<dbReference type="SUPFAM" id="SSF88723">
    <property type="entry name" value="PIN domain-like"/>
    <property type="match status" value="1"/>
</dbReference>
<evidence type="ECO:0000313" key="1">
    <source>
        <dbReference type="EMBL" id="CTP85380.1"/>
    </source>
</evidence>
<dbReference type="RefSeq" id="WP_053834739.1">
    <property type="nucleotide sequence ID" value="NZ_CXOI01000020.1"/>
</dbReference>
<dbReference type="EMBL" id="CXOI01000020">
    <property type="protein sequence ID" value="CTP85380.1"/>
    <property type="molecule type" value="Genomic_DNA"/>
</dbReference>
<proteinExistence type="predicted"/>
<dbReference type="InterPro" id="IPR029060">
    <property type="entry name" value="PIN-like_dom_sf"/>
</dbReference>
<accession>A0A0K2ZPT0</accession>
<evidence type="ECO:0000313" key="2">
    <source>
        <dbReference type="Proteomes" id="UP000046187"/>
    </source>
</evidence>
<gene>
    <name evidence="1" type="ORF">XTALMG727_1306</name>
</gene>